<evidence type="ECO:0000256" key="3">
    <source>
        <dbReference type="ARBA" id="ARBA00004300"/>
    </source>
</evidence>
<comment type="caution">
    <text evidence="19">The sequence shown here is derived from an EMBL/GenBank/DDBJ whole genome shotgun (WGS) entry which is preliminary data.</text>
</comment>
<keyword evidence="8 18" id="KW-0732">Signal</keyword>
<dbReference type="Pfam" id="PF05439">
    <property type="entry name" value="JTB"/>
    <property type="match status" value="1"/>
</dbReference>
<evidence type="ECO:0000313" key="19">
    <source>
        <dbReference type="EMBL" id="CAB3385145.1"/>
    </source>
</evidence>
<evidence type="ECO:0000256" key="6">
    <source>
        <dbReference type="ARBA" id="ARBA00022618"/>
    </source>
</evidence>
<dbReference type="GO" id="GO:0005819">
    <property type="term" value="C:spindle"/>
    <property type="evidence" value="ECO:0007669"/>
    <property type="project" value="UniProtKB-SubCell"/>
</dbReference>
<dbReference type="InterPro" id="IPR008657">
    <property type="entry name" value="JTB"/>
</dbReference>
<evidence type="ECO:0000256" key="11">
    <source>
        <dbReference type="ARBA" id="ARBA00023128"/>
    </source>
</evidence>
<evidence type="ECO:0000256" key="7">
    <source>
        <dbReference type="ARBA" id="ARBA00022692"/>
    </source>
</evidence>
<keyword evidence="12 17" id="KW-0472">Membrane</keyword>
<keyword evidence="9" id="KW-0498">Mitosis</keyword>
<evidence type="ECO:0000313" key="20">
    <source>
        <dbReference type="Proteomes" id="UP000494165"/>
    </source>
</evidence>
<comment type="subcellular location">
    <subcellularLocation>
        <location evidence="3">Cytoplasm</location>
        <location evidence="3">Cytoskeleton</location>
        <location evidence="3">Microtubule organizing center</location>
        <location evidence="3">Centrosome</location>
    </subcellularLocation>
    <subcellularLocation>
        <location evidence="2">Cytoplasm</location>
        <location evidence="2">Cytoskeleton</location>
        <location evidence="2">Spindle</location>
    </subcellularLocation>
    <subcellularLocation>
        <location evidence="4">Membrane</location>
        <topology evidence="4">Single-pass type I membrane protein</topology>
    </subcellularLocation>
    <subcellularLocation>
        <location evidence="1">Mitochondrion</location>
    </subcellularLocation>
</comment>
<keyword evidence="11" id="KW-0496">Mitochondrion</keyword>
<evidence type="ECO:0000256" key="17">
    <source>
        <dbReference type="SAM" id="Phobius"/>
    </source>
</evidence>
<evidence type="ECO:0000256" key="2">
    <source>
        <dbReference type="ARBA" id="ARBA00004186"/>
    </source>
</evidence>
<keyword evidence="5" id="KW-0963">Cytoplasm</keyword>
<keyword evidence="6" id="KW-0132">Cell division</keyword>
<evidence type="ECO:0000256" key="15">
    <source>
        <dbReference type="ARBA" id="ARBA00060886"/>
    </source>
</evidence>
<dbReference type="FunFam" id="3.30.720.220:FF:000001">
    <property type="entry name" value="Jumping translocation breakpoint"/>
    <property type="match status" value="1"/>
</dbReference>
<evidence type="ECO:0000256" key="13">
    <source>
        <dbReference type="ARBA" id="ARBA00023212"/>
    </source>
</evidence>
<dbReference type="PANTHER" id="PTHR13041">
    <property type="entry name" value="JTB PROTEIN-RELATED"/>
    <property type="match status" value="1"/>
</dbReference>
<comment type="similarity">
    <text evidence="15">Belongs to the JTB family.</text>
</comment>
<keyword evidence="10 17" id="KW-1133">Transmembrane helix</keyword>
<dbReference type="EMBL" id="CADEPI010000396">
    <property type="protein sequence ID" value="CAB3385145.1"/>
    <property type="molecule type" value="Genomic_DNA"/>
</dbReference>
<evidence type="ECO:0000256" key="14">
    <source>
        <dbReference type="ARBA" id="ARBA00023306"/>
    </source>
</evidence>
<evidence type="ECO:0000256" key="8">
    <source>
        <dbReference type="ARBA" id="ARBA00022729"/>
    </source>
</evidence>
<keyword evidence="20" id="KW-1185">Reference proteome</keyword>
<feature type="chain" id="PRO_5035906321" description="Protein JTB" evidence="18">
    <location>
        <begin position="23"/>
        <end position="145"/>
    </location>
</feature>
<proteinExistence type="inferred from homology"/>
<evidence type="ECO:0000256" key="9">
    <source>
        <dbReference type="ARBA" id="ARBA00022776"/>
    </source>
</evidence>
<evidence type="ECO:0000256" key="1">
    <source>
        <dbReference type="ARBA" id="ARBA00004173"/>
    </source>
</evidence>
<accession>A0A8S1DSI9</accession>
<dbReference type="OrthoDB" id="5971907at2759"/>
<evidence type="ECO:0000256" key="18">
    <source>
        <dbReference type="SAM" id="SignalP"/>
    </source>
</evidence>
<dbReference type="Gene3D" id="3.30.720.220">
    <property type="match status" value="1"/>
</dbReference>
<evidence type="ECO:0000256" key="4">
    <source>
        <dbReference type="ARBA" id="ARBA00004479"/>
    </source>
</evidence>
<organism evidence="19 20">
    <name type="scientific">Cloeon dipterum</name>
    <dbReference type="NCBI Taxonomy" id="197152"/>
    <lineage>
        <taxon>Eukaryota</taxon>
        <taxon>Metazoa</taxon>
        <taxon>Ecdysozoa</taxon>
        <taxon>Arthropoda</taxon>
        <taxon>Hexapoda</taxon>
        <taxon>Insecta</taxon>
        <taxon>Pterygota</taxon>
        <taxon>Palaeoptera</taxon>
        <taxon>Ephemeroptera</taxon>
        <taxon>Pisciforma</taxon>
        <taxon>Baetidae</taxon>
        <taxon>Cloeon</taxon>
    </lineage>
</organism>
<keyword evidence="14" id="KW-0131">Cell cycle</keyword>
<gene>
    <name evidence="19" type="ORF">CLODIP_2_CD11268</name>
</gene>
<protein>
    <recommendedName>
        <fullName evidence="16">Protein JTB</fullName>
    </recommendedName>
</protein>
<dbReference type="GO" id="GO:0016020">
    <property type="term" value="C:membrane"/>
    <property type="evidence" value="ECO:0007669"/>
    <property type="project" value="UniProtKB-SubCell"/>
</dbReference>
<keyword evidence="13" id="KW-0206">Cytoskeleton</keyword>
<dbReference type="GO" id="GO:0005739">
    <property type="term" value="C:mitochondrion"/>
    <property type="evidence" value="ECO:0007669"/>
    <property type="project" value="UniProtKB-SubCell"/>
</dbReference>
<dbReference type="Proteomes" id="UP000494165">
    <property type="component" value="Unassembled WGS sequence"/>
</dbReference>
<feature type="signal peptide" evidence="18">
    <location>
        <begin position="1"/>
        <end position="22"/>
    </location>
</feature>
<evidence type="ECO:0000256" key="5">
    <source>
        <dbReference type="ARBA" id="ARBA00022490"/>
    </source>
</evidence>
<evidence type="ECO:0000256" key="12">
    <source>
        <dbReference type="ARBA" id="ARBA00023136"/>
    </source>
</evidence>
<evidence type="ECO:0000256" key="10">
    <source>
        <dbReference type="ARBA" id="ARBA00022989"/>
    </source>
</evidence>
<dbReference type="GO" id="GO:0005813">
    <property type="term" value="C:centrosome"/>
    <property type="evidence" value="ECO:0007669"/>
    <property type="project" value="UniProtKB-SubCell"/>
</dbReference>
<feature type="transmembrane region" description="Helical" evidence="17">
    <location>
        <begin position="104"/>
        <end position="124"/>
    </location>
</feature>
<keyword evidence="7 17" id="KW-0812">Transmembrane</keyword>
<dbReference type="PANTHER" id="PTHR13041:SF3">
    <property type="entry name" value="PROTEIN JTB"/>
    <property type="match status" value="1"/>
</dbReference>
<reference evidence="19 20" key="1">
    <citation type="submission" date="2020-04" db="EMBL/GenBank/DDBJ databases">
        <authorList>
            <person name="Alioto T."/>
            <person name="Alioto T."/>
            <person name="Gomez Garrido J."/>
        </authorList>
    </citation>
    <scope>NUCLEOTIDE SEQUENCE [LARGE SCALE GENOMIC DNA]</scope>
</reference>
<evidence type="ECO:0000256" key="16">
    <source>
        <dbReference type="ARBA" id="ARBA00068227"/>
    </source>
</evidence>
<dbReference type="GO" id="GO:0030496">
    <property type="term" value="C:midbody"/>
    <property type="evidence" value="ECO:0007669"/>
    <property type="project" value="TreeGrafter"/>
</dbReference>
<dbReference type="GO" id="GO:0000281">
    <property type="term" value="P:mitotic cytokinesis"/>
    <property type="evidence" value="ECO:0007669"/>
    <property type="project" value="TreeGrafter"/>
</dbReference>
<dbReference type="AlphaFoldDB" id="A0A8S1DSI9"/>
<name>A0A8S1DSI9_9INSE</name>
<sequence>MVFAIICLGGLTLLVLIFESHWTSENGHHHSRQSHKNASRGNGCWLTEDFEVVKDCAPCTDFELASKSEPACIASGFKEILHCSISGKVLRGCDRVTWIDERNFWTFEALMFLAGIFSYSVVYVRQKMLDQEMLQRIQKQLARGV</sequence>